<dbReference type="CDD" id="cd16936">
    <property type="entry name" value="HATPase_RsbW-like"/>
    <property type="match status" value="1"/>
</dbReference>
<dbReference type="InterPro" id="IPR036890">
    <property type="entry name" value="HATPase_C_sf"/>
</dbReference>
<sequence length="251" mass="27747">MTGPRGEQRLRCHVEERGRCAVIRPEGVLGYTTYPLLRDFMLKCAIEQPHALIVDLSGTTIAASTVLSVFTTVWLRISDWPAIPVLVATGPAHAGLLRRSPIRRYVSVFEGVDEAIENVDEPAPRRRAYRVLPHDPRSPGAAREFVRQTCAQWELSGVLMQDAVQIASELVQNTMEHTGSEARLRLELRRARLTVAVGDDDPAPVVLADPGSDRANTGRGVHIIAQLARTWGCFADEADRRKTVWAVVGTR</sequence>
<gene>
    <name evidence="3" type="ORF">GCM10011609_24430</name>
</gene>
<evidence type="ECO:0000256" key="1">
    <source>
        <dbReference type="ARBA" id="ARBA00022527"/>
    </source>
</evidence>
<name>A0ABQ2HQA8_9PSEU</name>
<evidence type="ECO:0000313" key="3">
    <source>
        <dbReference type="EMBL" id="GGM86978.1"/>
    </source>
</evidence>
<dbReference type="RefSeq" id="WP_189154796.1">
    <property type="nucleotide sequence ID" value="NZ_BMNC01000003.1"/>
</dbReference>
<evidence type="ECO:0000313" key="4">
    <source>
        <dbReference type="Proteomes" id="UP000597656"/>
    </source>
</evidence>
<dbReference type="CDD" id="cd07043">
    <property type="entry name" value="STAS_anti-anti-sigma_factors"/>
    <property type="match status" value="1"/>
</dbReference>
<accession>A0ABQ2HQA8</accession>
<keyword evidence="1" id="KW-0418">Kinase</keyword>
<comment type="caution">
    <text evidence="3">The sequence shown here is derived from an EMBL/GenBank/DDBJ whole genome shotgun (WGS) entry which is preliminary data.</text>
</comment>
<proteinExistence type="predicted"/>
<dbReference type="PANTHER" id="PTHR35526">
    <property type="entry name" value="ANTI-SIGMA-F FACTOR RSBW-RELATED"/>
    <property type="match status" value="1"/>
</dbReference>
<organism evidence="3 4">
    <name type="scientific">Lentzea pudingi</name>
    <dbReference type="NCBI Taxonomy" id="1789439"/>
    <lineage>
        <taxon>Bacteria</taxon>
        <taxon>Bacillati</taxon>
        <taxon>Actinomycetota</taxon>
        <taxon>Actinomycetes</taxon>
        <taxon>Pseudonocardiales</taxon>
        <taxon>Pseudonocardiaceae</taxon>
        <taxon>Lentzea</taxon>
    </lineage>
</organism>
<dbReference type="PANTHER" id="PTHR35526:SF3">
    <property type="entry name" value="ANTI-SIGMA-F FACTOR RSBW"/>
    <property type="match status" value="1"/>
</dbReference>
<dbReference type="Pfam" id="PF01740">
    <property type="entry name" value="STAS"/>
    <property type="match status" value="1"/>
</dbReference>
<reference evidence="4" key="1">
    <citation type="journal article" date="2019" name="Int. J. Syst. Evol. Microbiol.">
        <title>The Global Catalogue of Microorganisms (GCM) 10K type strain sequencing project: providing services to taxonomists for standard genome sequencing and annotation.</title>
        <authorList>
            <consortium name="The Broad Institute Genomics Platform"/>
            <consortium name="The Broad Institute Genome Sequencing Center for Infectious Disease"/>
            <person name="Wu L."/>
            <person name="Ma J."/>
        </authorList>
    </citation>
    <scope>NUCLEOTIDE SEQUENCE [LARGE SCALE GENOMIC DNA]</scope>
    <source>
        <strain evidence="4">CGMCC 4.7319</strain>
    </source>
</reference>
<dbReference type="InterPro" id="IPR003594">
    <property type="entry name" value="HATPase_dom"/>
</dbReference>
<protein>
    <recommendedName>
        <fullName evidence="2">STAS domain-containing protein</fullName>
    </recommendedName>
</protein>
<dbReference type="Gene3D" id="3.30.565.10">
    <property type="entry name" value="Histidine kinase-like ATPase, C-terminal domain"/>
    <property type="match status" value="1"/>
</dbReference>
<dbReference type="Gene3D" id="3.30.750.24">
    <property type="entry name" value="STAS domain"/>
    <property type="match status" value="1"/>
</dbReference>
<dbReference type="EMBL" id="BMNC01000003">
    <property type="protein sequence ID" value="GGM86978.1"/>
    <property type="molecule type" value="Genomic_DNA"/>
</dbReference>
<feature type="domain" description="STAS" evidence="2">
    <location>
        <begin position="22"/>
        <end position="119"/>
    </location>
</feature>
<dbReference type="Proteomes" id="UP000597656">
    <property type="component" value="Unassembled WGS sequence"/>
</dbReference>
<dbReference type="PROSITE" id="PS50801">
    <property type="entry name" value="STAS"/>
    <property type="match status" value="1"/>
</dbReference>
<evidence type="ECO:0000259" key="2">
    <source>
        <dbReference type="PROSITE" id="PS50801"/>
    </source>
</evidence>
<dbReference type="Pfam" id="PF13581">
    <property type="entry name" value="HATPase_c_2"/>
    <property type="match status" value="1"/>
</dbReference>
<dbReference type="InterPro" id="IPR050267">
    <property type="entry name" value="Anti-sigma-factor_SerPK"/>
</dbReference>
<dbReference type="InterPro" id="IPR002645">
    <property type="entry name" value="STAS_dom"/>
</dbReference>
<keyword evidence="1" id="KW-0808">Transferase</keyword>
<keyword evidence="1" id="KW-0723">Serine/threonine-protein kinase</keyword>
<keyword evidence="4" id="KW-1185">Reference proteome</keyword>
<dbReference type="InterPro" id="IPR036513">
    <property type="entry name" value="STAS_dom_sf"/>
</dbReference>
<dbReference type="SUPFAM" id="SSF52091">
    <property type="entry name" value="SpoIIaa-like"/>
    <property type="match status" value="1"/>
</dbReference>